<keyword evidence="3" id="KW-1185">Reference proteome</keyword>
<dbReference type="PATRIC" id="fig|593117.10.peg.765"/>
<sequence>MRRAQLLSLDAMLSLIIMMFVFAAVINTSTTLKGEITSMIGWYERSNIADNMLDVLTKSPGDPVDWELNPSAFRVIGLRSVNNTFAISYRKIVVMNENLPSVLGSLVNMSLGRNIMMSTYISKFELAGTFPTINGNYTLASTFVELNQPTYSFAIVNRTIVTDYTTISSSLNESSWIDVSQKKFVVERFEYNLSAGPSTEEPIVYGVLAQKPPINSHMEITAPDVAGNLTLVVLAGSGLKAILIYRNETGNPLSATLVENGTVINYSGNTSSISIPLTNVIGDNVNSVVGIWLYSLNGWARNEIEITIIPSLKWLLKPKFDEGIIKLVVWD</sequence>
<dbReference type="EMBL" id="CP001398">
    <property type="protein sequence ID" value="ACS33270.1"/>
    <property type="molecule type" value="Genomic_DNA"/>
</dbReference>
<organism evidence="2 3">
    <name type="scientific">Thermococcus gammatolerans (strain DSM 15229 / JCM 11827 / EJ3)</name>
    <dbReference type="NCBI Taxonomy" id="593117"/>
    <lineage>
        <taxon>Archaea</taxon>
        <taxon>Methanobacteriati</taxon>
        <taxon>Methanobacteriota</taxon>
        <taxon>Thermococci</taxon>
        <taxon>Thermococcales</taxon>
        <taxon>Thermococcaceae</taxon>
        <taxon>Thermococcus</taxon>
    </lineage>
</organism>
<protein>
    <submittedName>
        <fullName evidence="2">Uncharacterized protein</fullName>
    </submittedName>
</protein>
<reference evidence="2 3" key="1">
    <citation type="journal article" date="2007" name="Genome Biol.">
        <title>Genome analysis and genome-wide proteomics of Thermococcus gammatolerans, the most radioresistant organism known amongst the Archaea.</title>
        <authorList>
            <person name="Zivanovic Y."/>
            <person name="Armengaud J."/>
            <person name="Lagorce A."/>
            <person name="Leplat C."/>
            <person name="Guerin P."/>
            <person name="Dutertre M."/>
            <person name="Anthouard V."/>
            <person name="Forterre P."/>
            <person name="Wincker P."/>
            <person name="Confalonieri F."/>
        </authorList>
    </citation>
    <scope>NUCLEOTIDE SEQUENCE [LARGE SCALE GENOMIC DNA]</scope>
    <source>
        <strain evidence="3">DSM 15229 / JCM 11827 / EJ3</strain>
    </source>
</reference>
<keyword evidence="1" id="KW-0472">Membrane</keyword>
<dbReference type="Proteomes" id="UP000001488">
    <property type="component" value="Chromosome"/>
</dbReference>
<accession>C5A4V8</accession>
<evidence type="ECO:0000313" key="2">
    <source>
        <dbReference type="EMBL" id="ACS33270.1"/>
    </source>
</evidence>
<gene>
    <name evidence="2" type="ordered locus">TGAM_0768</name>
</gene>
<evidence type="ECO:0000256" key="1">
    <source>
        <dbReference type="SAM" id="Phobius"/>
    </source>
</evidence>
<dbReference type="eggNOG" id="arCOG05788">
    <property type="taxonomic scope" value="Archaea"/>
</dbReference>
<proteinExistence type="predicted"/>
<dbReference type="OrthoDB" id="85914at2157"/>
<keyword evidence="1" id="KW-0812">Transmembrane</keyword>
<dbReference type="AlphaFoldDB" id="C5A4V8"/>
<dbReference type="GeneID" id="7987742"/>
<name>C5A4V8_THEGJ</name>
<dbReference type="STRING" id="593117.TGAM_0768"/>
<dbReference type="KEGG" id="tga:TGAM_0768"/>
<feature type="transmembrane region" description="Helical" evidence="1">
    <location>
        <begin position="7"/>
        <end position="26"/>
    </location>
</feature>
<dbReference type="RefSeq" id="WP_015858388.1">
    <property type="nucleotide sequence ID" value="NC_012804.1"/>
</dbReference>
<evidence type="ECO:0000313" key="3">
    <source>
        <dbReference type="Proteomes" id="UP000001488"/>
    </source>
</evidence>
<dbReference type="HOGENOM" id="CLU_034624_0_0_2"/>
<keyword evidence="1" id="KW-1133">Transmembrane helix</keyword>
<dbReference type="PaxDb" id="593117-TGAM_0768"/>